<dbReference type="EMBL" id="JBEHCU010006721">
    <property type="protein sequence ID" value="KAL1396398.1"/>
    <property type="molecule type" value="Genomic_DNA"/>
</dbReference>
<evidence type="ECO:0000313" key="3">
    <source>
        <dbReference type="EMBL" id="KAL1396398.1"/>
    </source>
</evidence>
<dbReference type="InterPro" id="IPR006132">
    <property type="entry name" value="Asp/Orn_carbamoyltranf_P-bd"/>
</dbReference>
<dbReference type="Proteomes" id="UP001562425">
    <property type="component" value="Unassembled WGS sequence"/>
</dbReference>
<dbReference type="PANTHER" id="PTHR45753">
    <property type="entry name" value="ORNITHINE CARBAMOYLTRANSFERASE, MITOCHONDRIAL"/>
    <property type="match status" value="1"/>
</dbReference>
<dbReference type="SUPFAM" id="SSF53671">
    <property type="entry name" value="Aspartate/ornithine carbamoyltransferase"/>
    <property type="match status" value="1"/>
</dbReference>
<evidence type="ECO:0000256" key="1">
    <source>
        <dbReference type="ARBA" id="ARBA00022679"/>
    </source>
</evidence>
<proteinExistence type="predicted"/>
<dbReference type="Gene3D" id="3.40.50.1370">
    <property type="entry name" value="Aspartate/ornithine carbamoyltransferase"/>
    <property type="match status" value="1"/>
</dbReference>
<dbReference type="InterPro" id="IPR036901">
    <property type="entry name" value="Asp/Orn_carbamoylTrfase_sf"/>
</dbReference>
<comment type="caution">
    <text evidence="3">The sequence shown here is derived from an EMBL/GenBank/DDBJ whole genome shotgun (WGS) entry which is preliminary data.</text>
</comment>
<keyword evidence="4" id="KW-1185">Reference proteome</keyword>
<protein>
    <recommendedName>
        <fullName evidence="2">Aspartate/ornithine carbamoyltransferase carbamoyl-P binding domain-containing protein</fullName>
    </recommendedName>
</protein>
<accession>A0ABD1D9S4</accession>
<name>A0ABD1D9S4_CULPP</name>
<evidence type="ECO:0000259" key="2">
    <source>
        <dbReference type="Pfam" id="PF02729"/>
    </source>
</evidence>
<dbReference type="GO" id="GO:0016740">
    <property type="term" value="F:transferase activity"/>
    <property type="evidence" value="ECO:0007669"/>
    <property type="project" value="UniProtKB-KW"/>
</dbReference>
<evidence type="ECO:0000313" key="4">
    <source>
        <dbReference type="Proteomes" id="UP001562425"/>
    </source>
</evidence>
<keyword evidence="1" id="KW-0808">Transferase</keyword>
<reference evidence="3 4" key="1">
    <citation type="submission" date="2024-05" db="EMBL/GenBank/DDBJ databases">
        <title>Culex pipiens pipiens assembly and annotation.</title>
        <authorList>
            <person name="Alout H."/>
            <person name="Durand T."/>
        </authorList>
    </citation>
    <scope>NUCLEOTIDE SEQUENCE [LARGE SCALE GENOMIC DNA]</scope>
    <source>
        <strain evidence="3">HA-2024</strain>
        <tissue evidence="3">Whole body</tissue>
    </source>
</reference>
<sequence length="124" mass="13637">MAGKHVISDTMFSEKQLNEIFNVAQTMRACEIFEDSIFVMVGYTDVVMLRHPEPGAVSKAAHHCRKPLINAGDGIGEHPTQSLLDNFTIREEIGMVNGLIIIIRGFEVRQDGTLVGAAVDAVQR</sequence>
<dbReference type="PANTHER" id="PTHR45753:SF6">
    <property type="entry name" value="ASPARTATE CARBAMOYLTRANSFERASE"/>
    <property type="match status" value="1"/>
</dbReference>
<feature type="domain" description="Aspartate/ornithine carbamoyltransferase carbamoyl-P binding" evidence="2">
    <location>
        <begin position="31"/>
        <end position="91"/>
    </location>
</feature>
<dbReference type="Pfam" id="PF02729">
    <property type="entry name" value="OTCace_N"/>
    <property type="match status" value="1"/>
</dbReference>
<organism evidence="3 4">
    <name type="scientific">Culex pipiens pipiens</name>
    <name type="common">Northern house mosquito</name>
    <dbReference type="NCBI Taxonomy" id="38569"/>
    <lineage>
        <taxon>Eukaryota</taxon>
        <taxon>Metazoa</taxon>
        <taxon>Ecdysozoa</taxon>
        <taxon>Arthropoda</taxon>
        <taxon>Hexapoda</taxon>
        <taxon>Insecta</taxon>
        <taxon>Pterygota</taxon>
        <taxon>Neoptera</taxon>
        <taxon>Endopterygota</taxon>
        <taxon>Diptera</taxon>
        <taxon>Nematocera</taxon>
        <taxon>Culicoidea</taxon>
        <taxon>Culicidae</taxon>
        <taxon>Culicinae</taxon>
        <taxon>Culicini</taxon>
        <taxon>Culex</taxon>
        <taxon>Culex</taxon>
    </lineage>
</organism>
<dbReference type="AlphaFoldDB" id="A0ABD1D9S4"/>
<gene>
    <name evidence="3" type="ORF">pipiens_010534</name>
</gene>